<dbReference type="SUPFAM" id="SSF50494">
    <property type="entry name" value="Trypsin-like serine proteases"/>
    <property type="match status" value="1"/>
</dbReference>
<dbReference type="PROSITE" id="PS00135">
    <property type="entry name" value="TRYPSIN_SER"/>
    <property type="match status" value="1"/>
</dbReference>
<dbReference type="PANTHER" id="PTHR15462">
    <property type="entry name" value="SERINE PROTEASE"/>
    <property type="match status" value="1"/>
</dbReference>
<dbReference type="InterPro" id="IPR033116">
    <property type="entry name" value="TRYPSIN_SER"/>
</dbReference>
<dbReference type="InterPro" id="IPR018114">
    <property type="entry name" value="TRYPSIN_HIS"/>
</dbReference>
<dbReference type="GeneID" id="95417088"/>
<evidence type="ECO:0000313" key="8">
    <source>
        <dbReference type="EMBL" id="ADW73705.1"/>
    </source>
</evidence>
<keyword evidence="4 6" id="KW-0378">Hydrolase</keyword>
<dbReference type="KEGG" id="rah:Rahaq_2094"/>
<evidence type="ECO:0000256" key="1">
    <source>
        <dbReference type="ARBA" id="ARBA00008764"/>
    </source>
</evidence>
<feature type="signal peptide" evidence="6">
    <location>
        <begin position="1"/>
        <end position="22"/>
    </location>
</feature>
<dbReference type="EC" id="3.4.21.-" evidence="6"/>
<dbReference type="SMART" id="SM00020">
    <property type="entry name" value="Tryp_SPc"/>
    <property type="match status" value="1"/>
</dbReference>
<dbReference type="Gene3D" id="2.40.10.10">
    <property type="entry name" value="Trypsin-like serine proteases"/>
    <property type="match status" value="2"/>
</dbReference>
<dbReference type="EMBL" id="CP002505">
    <property type="protein sequence ID" value="ADW73705.1"/>
    <property type="molecule type" value="Genomic_DNA"/>
</dbReference>
<evidence type="ECO:0000256" key="4">
    <source>
        <dbReference type="ARBA" id="ARBA00022801"/>
    </source>
</evidence>
<dbReference type="InterPro" id="IPR001254">
    <property type="entry name" value="Trypsin_dom"/>
</dbReference>
<dbReference type="GO" id="GO:0004252">
    <property type="term" value="F:serine-type endopeptidase activity"/>
    <property type="evidence" value="ECO:0007669"/>
    <property type="project" value="InterPro"/>
</dbReference>
<dbReference type="HOGENOM" id="CLU_078170_0_0_6"/>
<dbReference type="InterPro" id="IPR043504">
    <property type="entry name" value="Peptidase_S1_PA_chymotrypsin"/>
</dbReference>
<dbReference type="PANTHER" id="PTHR15462:SF8">
    <property type="entry name" value="SERINE PROTEASE"/>
    <property type="match status" value="1"/>
</dbReference>
<accession>A0A0H3FCA0</accession>
<dbReference type="Pfam" id="PF00089">
    <property type="entry name" value="Trypsin"/>
    <property type="match status" value="1"/>
</dbReference>
<feature type="domain" description="Peptidase S1" evidence="7">
    <location>
        <begin position="43"/>
        <end position="275"/>
    </location>
</feature>
<evidence type="ECO:0000256" key="3">
    <source>
        <dbReference type="ARBA" id="ARBA00022729"/>
    </source>
</evidence>
<dbReference type="Proteomes" id="UP000007257">
    <property type="component" value="Chromosome"/>
</dbReference>
<dbReference type="OrthoDB" id="267336at2"/>
<dbReference type="InterPro" id="IPR050966">
    <property type="entry name" value="Glutamyl_endopeptidase"/>
</dbReference>
<name>A0A0H3FCA0_RAHSY</name>
<sequence precursor="true">MRIALPLFLCFFCFTASALVHADSPDDADSDTPSISMKEKTALFFGHDQRTPVAAAAHWPWQAIGQIETESGNLCTATLISKHLVLTAGHCVLAPPGKIDKVVALRFISHDQKWRYQITALQTLVDPKLGKKLKADGDGWIVPPKAAPFDFALVRLTDEKLALPIKPLPLWEGSRDNLTALLKQEGRKVTQAGYPEDHLDDLYVHQDCLITGWAQPGVLSHRCDTLPGDSGSPLLLKNADGWSLVAIQSSAPAAQDRYLADNRALAVPAIRDALNTLSSGVISASTPVTTPAQ</sequence>
<evidence type="ECO:0000313" key="9">
    <source>
        <dbReference type="Proteomes" id="UP000007257"/>
    </source>
</evidence>
<organism evidence="8 9">
    <name type="scientific">Rahnella sp. (strain Y9602)</name>
    <dbReference type="NCBI Taxonomy" id="2703885"/>
    <lineage>
        <taxon>Bacteria</taxon>
        <taxon>Pseudomonadati</taxon>
        <taxon>Pseudomonadota</taxon>
        <taxon>Gammaproteobacteria</taxon>
        <taxon>Enterobacterales</taxon>
        <taxon>Yersiniaceae</taxon>
        <taxon>Rahnella</taxon>
    </lineage>
</organism>
<dbReference type="PRINTS" id="PR00839">
    <property type="entry name" value="V8PROTEASE"/>
</dbReference>
<protein>
    <recommendedName>
        <fullName evidence="6">Serine protease</fullName>
        <ecNumber evidence="6">3.4.21.-</ecNumber>
    </recommendedName>
</protein>
<proteinExistence type="inferred from homology"/>
<reference evidence="9" key="1">
    <citation type="submission" date="2011-01" db="EMBL/GenBank/DDBJ databases">
        <title>Complete sequence of chromosome of Rahnella sp. Y9602.</title>
        <authorList>
            <consortium name="US DOE Joint Genome Institute"/>
            <person name="Lucas S."/>
            <person name="Copeland A."/>
            <person name="Lapidus A."/>
            <person name="Cheng J.-F."/>
            <person name="Goodwin L."/>
            <person name="Pitluck S."/>
            <person name="Lu M."/>
            <person name="Detter J.C."/>
            <person name="Han C."/>
            <person name="Tapia R."/>
            <person name="Land M."/>
            <person name="Hauser L."/>
            <person name="Kyrpides N."/>
            <person name="Ivanova N."/>
            <person name="Ovchinnikova G."/>
            <person name="Pagani I."/>
            <person name="Sobecky P.A."/>
            <person name="Martinez R.J."/>
            <person name="Woyke T."/>
        </authorList>
    </citation>
    <scope>NUCLEOTIDE SEQUENCE [LARGE SCALE GENOMIC DNA]</scope>
    <source>
        <strain evidence="9">Y9602</strain>
    </source>
</reference>
<comment type="similarity">
    <text evidence="1 6">Belongs to the peptidase S1B family.</text>
</comment>
<dbReference type="RefSeq" id="WP_013575406.1">
    <property type="nucleotide sequence ID" value="NC_015061.1"/>
</dbReference>
<dbReference type="AlphaFoldDB" id="A0A0H3FCA0"/>
<keyword evidence="5 6" id="KW-0720">Serine protease</keyword>
<gene>
    <name evidence="8" type="ordered locus">Rahaq_2094</name>
</gene>
<evidence type="ECO:0000259" key="7">
    <source>
        <dbReference type="PROSITE" id="PS50240"/>
    </source>
</evidence>
<keyword evidence="2 6" id="KW-0645">Protease</keyword>
<evidence type="ECO:0000256" key="6">
    <source>
        <dbReference type="RuleBase" id="RU004296"/>
    </source>
</evidence>
<dbReference type="InterPro" id="IPR009003">
    <property type="entry name" value="Peptidase_S1_PA"/>
</dbReference>
<dbReference type="eggNOG" id="COG3591">
    <property type="taxonomic scope" value="Bacteria"/>
</dbReference>
<dbReference type="InterPro" id="IPR008256">
    <property type="entry name" value="Peptidase_S1B"/>
</dbReference>
<dbReference type="PROSITE" id="PS00134">
    <property type="entry name" value="TRYPSIN_HIS"/>
    <property type="match status" value="1"/>
</dbReference>
<evidence type="ECO:0000256" key="5">
    <source>
        <dbReference type="ARBA" id="ARBA00022825"/>
    </source>
</evidence>
<reference evidence="8 9" key="2">
    <citation type="journal article" date="2012" name="J. Bacteriol.">
        <title>Complete Genome Sequence of Rahnella sp. Strain Y9602, a Gammaproteobacterium Isolate from Metal- and Radionuclide-Contaminated Soil.</title>
        <authorList>
            <person name="Martinez R.J."/>
            <person name="Bruce D."/>
            <person name="Detter C."/>
            <person name="Goodwin L.A."/>
            <person name="Han J."/>
            <person name="Han C.S."/>
            <person name="Held B."/>
            <person name="Land M.L."/>
            <person name="Mikhailova N."/>
            <person name="Nolan M."/>
            <person name="Pennacchio L."/>
            <person name="Pitluck S."/>
            <person name="Tapia R."/>
            <person name="Woyke T."/>
            <person name="Sobecky P.A."/>
        </authorList>
    </citation>
    <scope>NUCLEOTIDE SEQUENCE [LARGE SCALE GENOMIC DNA]</scope>
    <source>
        <strain evidence="8 9">Y9602</strain>
    </source>
</reference>
<dbReference type="GO" id="GO:0006508">
    <property type="term" value="P:proteolysis"/>
    <property type="evidence" value="ECO:0007669"/>
    <property type="project" value="UniProtKB-KW"/>
</dbReference>
<evidence type="ECO:0000256" key="2">
    <source>
        <dbReference type="ARBA" id="ARBA00022670"/>
    </source>
</evidence>
<keyword evidence="3 6" id="KW-0732">Signal</keyword>
<dbReference type="PROSITE" id="PS50240">
    <property type="entry name" value="TRYPSIN_DOM"/>
    <property type="match status" value="1"/>
</dbReference>
<feature type="chain" id="PRO_5006986892" description="Serine protease" evidence="6">
    <location>
        <begin position="23"/>
        <end position="293"/>
    </location>
</feature>